<evidence type="ECO:0000256" key="3">
    <source>
        <dbReference type="ARBA" id="ARBA00013080"/>
    </source>
</evidence>
<accession>A0A849P164</accession>
<dbReference type="Proteomes" id="UP000537862">
    <property type="component" value="Unassembled WGS sequence"/>
</dbReference>
<gene>
    <name evidence="9 11" type="primary">dapF</name>
    <name evidence="11" type="ORF">HKX39_00950</name>
</gene>
<dbReference type="GO" id="GO:0005829">
    <property type="term" value="C:cytosol"/>
    <property type="evidence" value="ECO:0007669"/>
    <property type="project" value="TreeGrafter"/>
</dbReference>
<feature type="site" description="Could be important to modulate the pK values of the two catalytic cysteine residues" evidence="9">
    <location>
        <position position="169"/>
    </location>
</feature>
<dbReference type="Gene3D" id="3.10.310.10">
    <property type="entry name" value="Diaminopimelate Epimerase, Chain A, domain 1"/>
    <property type="match status" value="2"/>
</dbReference>
<evidence type="ECO:0000256" key="8">
    <source>
        <dbReference type="ARBA" id="ARBA00051712"/>
    </source>
</evidence>
<evidence type="ECO:0000313" key="11">
    <source>
        <dbReference type="EMBL" id="NOL50746.1"/>
    </source>
</evidence>
<dbReference type="GO" id="GO:0009089">
    <property type="term" value="P:lysine biosynthetic process via diaminopimelate"/>
    <property type="evidence" value="ECO:0007669"/>
    <property type="project" value="UniProtKB-UniRule"/>
</dbReference>
<comment type="subcellular location">
    <subcellularLocation>
        <location evidence="9">Cytoplasm</location>
    </subcellularLocation>
</comment>
<keyword evidence="7 9" id="KW-0413">Isomerase</keyword>
<dbReference type="UniPathway" id="UPA00034">
    <property type="reaction ID" value="UER00025"/>
</dbReference>
<evidence type="ECO:0000256" key="9">
    <source>
        <dbReference type="HAMAP-Rule" id="MF_00197"/>
    </source>
</evidence>
<comment type="caution">
    <text evidence="11">The sequence shown here is derived from an EMBL/GenBank/DDBJ whole genome shotgun (WGS) entry which is preliminary data.</text>
</comment>
<feature type="binding site" evidence="9">
    <location>
        <position position="66"/>
    </location>
    <ligand>
        <name>substrate</name>
    </ligand>
</feature>
<feature type="binding site" evidence="9">
    <location>
        <begin position="218"/>
        <end position="219"/>
    </location>
    <ligand>
        <name>substrate</name>
    </ligand>
</feature>
<dbReference type="EMBL" id="JABGBN010000001">
    <property type="protein sequence ID" value="NOL50746.1"/>
    <property type="molecule type" value="Genomic_DNA"/>
</dbReference>
<organism evidence="11 12">
    <name type="scientific">Pelistega suis</name>
    <dbReference type="NCBI Taxonomy" id="1631957"/>
    <lineage>
        <taxon>Bacteria</taxon>
        <taxon>Pseudomonadati</taxon>
        <taxon>Pseudomonadota</taxon>
        <taxon>Betaproteobacteria</taxon>
        <taxon>Burkholderiales</taxon>
        <taxon>Alcaligenaceae</taxon>
        <taxon>Pelistega</taxon>
    </lineage>
</organism>
<evidence type="ECO:0000256" key="2">
    <source>
        <dbReference type="ARBA" id="ARBA00010219"/>
    </source>
</evidence>
<feature type="active site" description="Proton acceptor" evidence="9">
    <location>
        <position position="227"/>
    </location>
</feature>
<proteinExistence type="inferred from homology"/>
<feature type="binding site" evidence="9">
    <location>
        <position position="13"/>
    </location>
    <ligand>
        <name>substrate</name>
    </ligand>
</feature>
<dbReference type="GO" id="GO:0008837">
    <property type="term" value="F:diaminopimelate epimerase activity"/>
    <property type="evidence" value="ECO:0007669"/>
    <property type="project" value="UniProtKB-UniRule"/>
</dbReference>
<keyword evidence="12" id="KW-1185">Reference proteome</keyword>
<dbReference type="AlphaFoldDB" id="A0A849P164"/>
<keyword evidence="6 9" id="KW-0457">Lysine biosynthesis</keyword>
<dbReference type="RefSeq" id="WP_171679442.1">
    <property type="nucleotide sequence ID" value="NZ_JABGBN010000001.1"/>
</dbReference>
<dbReference type="PANTHER" id="PTHR31689:SF0">
    <property type="entry name" value="DIAMINOPIMELATE EPIMERASE"/>
    <property type="match status" value="1"/>
</dbReference>
<comment type="function">
    <text evidence="9">Catalyzes the stereoinversion of LL-2,6-diaminopimelate (L,L-DAP) to meso-diaminopimelate (meso-DAP), a precursor of L-lysine and an essential component of the bacterial peptidoglycan.</text>
</comment>
<feature type="binding site" evidence="9">
    <location>
        <position position="46"/>
    </location>
    <ligand>
        <name>substrate</name>
    </ligand>
</feature>
<protein>
    <recommendedName>
        <fullName evidence="3 9">Diaminopimelate epimerase</fullName>
        <shortName evidence="9">DAP epimerase</shortName>
        <ecNumber evidence="3 9">5.1.1.7</ecNumber>
    </recommendedName>
    <alternativeName>
        <fullName evidence="9">PLP-independent amino acid racemase</fullName>
    </alternativeName>
</protein>
<feature type="binding site" evidence="9">
    <location>
        <position position="167"/>
    </location>
    <ligand>
        <name>substrate</name>
    </ligand>
</feature>
<dbReference type="EC" id="5.1.1.7" evidence="3 9"/>
<dbReference type="NCBIfam" id="TIGR00652">
    <property type="entry name" value="DapF"/>
    <property type="match status" value="1"/>
</dbReference>
<dbReference type="HAMAP" id="MF_00197">
    <property type="entry name" value="DAP_epimerase"/>
    <property type="match status" value="1"/>
</dbReference>
<dbReference type="InterPro" id="IPR018510">
    <property type="entry name" value="DAP_epimerase_AS"/>
</dbReference>
<evidence type="ECO:0000256" key="1">
    <source>
        <dbReference type="ARBA" id="ARBA00005196"/>
    </source>
</evidence>
<evidence type="ECO:0000256" key="7">
    <source>
        <dbReference type="ARBA" id="ARBA00023235"/>
    </source>
</evidence>
<evidence type="ECO:0000256" key="6">
    <source>
        <dbReference type="ARBA" id="ARBA00023154"/>
    </source>
</evidence>
<dbReference type="PANTHER" id="PTHR31689">
    <property type="entry name" value="DIAMINOPIMELATE EPIMERASE, CHLOROPLASTIC"/>
    <property type="match status" value="1"/>
</dbReference>
<feature type="active site" evidence="10">
    <location>
        <position position="75"/>
    </location>
</feature>
<evidence type="ECO:0000256" key="4">
    <source>
        <dbReference type="ARBA" id="ARBA00022490"/>
    </source>
</evidence>
<dbReference type="FunFam" id="3.10.310.10:FF:000001">
    <property type="entry name" value="Diaminopimelate epimerase"/>
    <property type="match status" value="1"/>
</dbReference>
<comment type="similarity">
    <text evidence="2 9">Belongs to the diaminopimelate epimerase family.</text>
</comment>
<dbReference type="InterPro" id="IPR001653">
    <property type="entry name" value="DAP_epimerase_DapF"/>
</dbReference>
<evidence type="ECO:0000313" key="12">
    <source>
        <dbReference type="Proteomes" id="UP000537862"/>
    </source>
</evidence>
<feature type="binding site" evidence="9">
    <location>
        <begin position="76"/>
        <end position="77"/>
    </location>
    <ligand>
        <name>substrate</name>
    </ligand>
</feature>
<comment type="subunit">
    <text evidence="9">Homodimer.</text>
</comment>
<feature type="site" description="Could be important to modulate the pK values of the two catalytic cysteine residues" evidence="9">
    <location>
        <position position="218"/>
    </location>
</feature>
<keyword evidence="4 9" id="KW-0963">Cytoplasm</keyword>
<dbReference type="PROSITE" id="PS01326">
    <property type="entry name" value="DAP_EPIMERASE"/>
    <property type="match status" value="1"/>
</dbReference>
<dbReference type="SUPFAM" id="SSF54506">
    <property type="entry name" value="Diaminopimelate epimerase-like"/>
    <property type="match status" value="1"/>
</dbReference>
<name>A0A849P164_9BURK</name>
<reference evidence="11 12" key="1">
    <citation type="submission" date="2020-05" db="EMBL/GenBank/DDBJ databases">
        <authorList>
            <person name="Niu N."/>
        </authorList>
    </citation>
    <scope>NUCLEOTIDE SEQUENCE [LARGE SCALE GENOMIC DNA]</scope>
    <source>
        <strain evidence="11 12">3340-03</strain>
    </source>
</reference>
<feature type="binding site" evidence="9">
    <location>
        <begin position="228"/>
        <end position="229"/>
    </location>
    <ligand>
        <name>substrate</name>
    </ligand>
</feature>
<sequence>MKWRFSKMHGVGNDFVVLDGVRQSIQMTPERARAIAHRQFGIGADQILLVEEPTHPEAHFRYRIFNSDGSEVEHCGNGARCFVRFVHEQKLSGRNPLKAEIATGLITLNEREDQTVTVEMGQTRFAPADIAFDTEGLASSTMGNDTLWKLPLNNGDTVDLSIVGISNPHAVQTVEDVTTAPVAEQGPLIESNPRFKNRVNAGFMQVLNKNEINLRVYERGAGETLACGTGACAAAVAGIRRGLLESPVLVHTRGGDLRISYDGQSIEMTGPATTVFEGEINIDALVNAIPKQVLNP</sequence>
<evidence type="ECO:0000256" key="10">
    <source>
        <dbReference type="PROSITE-ProRule" id="PRU10125"/>
    </source>
</evidence>
<comment type="catalytic activity">
    <reaction evidence="8 9">
        <text>(2S,6S)-2,6-diaminopimelate = meso-2,6-diaminopimelate</text>
        <dbReference type="Rhea" id="RHEA:15393"/>
        <dbReference type="ChEBI" id="CHEBI:57609"/>
        <dbReference type="ChEBI" id="CHEBI:57791"/>
        <dbReference type="EC" id="5.1.1.7"/>
    </reaction>
</comment>
<feature type="active site" description="Proton donor" evidence="9">
    <location>
        <position position="75"/>
    </location>
</feature>
<dbReference type="Pfam" id="PF01678">
    <property type="entry name" value="DAP_epimerase"/>
    <property type="match status" value="2"/>
</dbReference>
<keyword evidence="5 9" id="KW-0028">Amino-acid biosynthesis</keyword>
<comment type="pathway">
    <text evidence="1 9">Amino-acid biosynthesis; L-lysine biosynthesis via DAP pathway; DL-2,6-diaminopimelate from LL-2,6-diaminopimelate: step 1/1.</text>
</comment>
<feature type="binding site" evidence="9">
    <location>
        <position position="200"/>
    </location>
    <ligand>
        <name>substrate</name>
    </ligand>
</feature>
<evidence type="ECO:0000256" key="5">
    <source>
        <dbReference type="ARBA" id="ARBA00022605"/>
    </source>
</evidence>